<comment type="function">
    <text evidence="9">Regulatory subunit of cyclin-dependent kinases that mediates activation of target kinases. Plays a role in transcriptional regulation via its role in regulating the phosphorylation of the C-terminal domain (CTD) of the large subunit of RNA polymerase II (POLR2A).</text>
</comment>
<dbReference type="InterPro" id="IPR043198">
    <property type="entry name" value="Cyclin/Ssn8"/>
</dbReference>
<keyword evidence="6" id="KW-0804">Transcription</keyword>
<evidence type="ECO:0000313" key="15">
    <source>
        <dbReference type="Proteomes" id="UP001231518"/>
    </source>
</evidence>
<evidence type="ECO:0000256" key="6">
    <source>
        <dbReference type="ARBA" id="ARBA00023163"/>
    </source>
</evidence>
<proteinExistence type="inferred from homology"/>
<keyword evidence="5 11" id="KW-0195">Cyclin</keyword>
<comment type="caution">
    <text evidence="14">The sequence shown here is derived from an EMBL/GenBank/DDBJ whole genome shotgun (WGS) entry which is preliminary data.</text>
</comment>
<comment type="subcellular location">
    <subcellularLocation>
        <location evidence="1">Nucleus</location>
    </subcellularLocation>
</comment>
<dbReference type="GO" id="GO:0006357">
    <property type="term" value="P:regulation of transcription by RNA polymerase II"/>
    <property type="evidence" value="ECO:0007669"/>
    <property type="project" value="InterPro"/>
</dbReference>
<evidence type="ECO:0000259" key="13">
    <source>
        <dbReference type="SMART" id="SM00385"/>
    </source>
</evidence>
<dbReference type="CDD" id="cd20530">
    <property type="entry name" value="CYCLIN_CCNK_rpt1"/>
    <property type="match status" value="1"/>
</dbReference>
<dbReference type="GO" id="GO:0005634">
    <property type="term" value="C:nucleus"/>
    <property type="evidence" value="ECO:0007669"/>
    <property type="project" value="UniProtKB-SubCell"/>
</dbReference>
<accession>A0AAD7YIE8</accession>
<evidence type="ECO:0000256" key="9">
    <source>
        <dbReference type="ARBA" id="ARBA00054991"/>
    </source>
</evidence>
<dbReference type="Proteomes" id="UP001231518">
    <property type="component" value="Chromosome 14"/>
</dbReference>
<dbReference type="InterPro" id="IPR036915">
    <property type="entry name" value="Cyclin-like_sf"/>
</dbReference>
<evidence type="ECO:0000256" key="4">
    <source>
        <dbReference type="ARBA" id="ARBA00023015"/>
    </source>
</evidence>
<dbReference type="PANTHER" id="PTHR10026">
    <property type="entry name" value="CYCLIN"/>
    <property type="match status" value="1"/>
</dbReference>
<dbReference type="Gene3D" id="1.10.472.10">
    <property type="entry name" value="Cyclin-like"/>
    <property type="match status" value="2"/>
</dbReference>
<keyword evidence="4" id="KW-0805">Transcription regulation</keyword>
<dbReference type="InterPro" id="IPR006671">
    <property type="entry name" value="Cyclin_N"/>
</dbReference>
<dbReference type="GO" id="GO:0016538">
    <property type="term" value="F:cyclin-dependent protein serine/threonine kinase regulator activity"/>
    <property type="evidence" value="ECO:0007669"/>
    <property type="project" value="InterPro"/>
</dbReference>
<feature type="region of interest" description="Disordered" evidence="12">
    <location>
        <begin position="327"/>
        <end position="385"/>
    </location>
</feature>
<dbReference type="AlphaFoldDB" id="A0AAD7YIE8"/>
<evidence type="ECO:0000256" key="11">
    <source>
        <dbReference type="RuleBase" id="RU000383"/>
    </source>
</evidence>
<feature type="domain" description="Cyclin-like" evidence="13">
    <location>
        <begin position="142"/>
        <end position="237"/>
    </location>
</feature>
<keyword evidence="3" id="KW-0498">Mitosis</keyword>
<dbReference type="CDD" id="cd20531">
    <property type="entry name" value="CYCLIN_CCNK_rpt2"/>
    <property type="match status" value="1"/>
</dbReference>
<name>A0AAD7YIE8_MYTSE</name>
<evidence type="ECO:0000256" key="1">
    <source>
        <dbReference type="ARBA" id="ARBA00004123"/>
    </source>
</evidence>
<feature type="region of interest" description="Disordered" evidence="12">
    <location>
        <begin position="242"/>
        <end position="276"/>
    </location>
</feature>
<evidence type="ECO:0000256" key="8">
    <source>
        <dbReference type="ARBA" id="ARBA00023306"/>
    </source>
</evidence>
<evidence type="ECO:0000256" key="3">
    <source>
        <dbReference type="ARBA" id="ARBA00022776"/>
    </source>
</evidence>
<dbReference type="FunFam" id="1.10.472.10:FF:000018">
    <property type="entry name" value="Cyclin-K (Predicted)"/>
    <property type="match status" value="1"/>
</dbReference>
<dbReference type="Pfam" id="PF00134">
    <property type="entry name" value="Cyclin_N"/>
    <property type="match status" value="1"/>
</dbReference>
<keyword evidence="2" id="KW-0132">Cell division</keyword>
<evidence type="ECO:0000256" key="5">
    <source>
        <dbReference type="ARBA" id="ARBA00023127"/>
    </source>
</evidence>
<evidence type="ECO:0000256" key="10">
    <source>
        <dbReference type="ARBA" id="ARBA00073757"/>
    </source>
</evidence>
<dbReference type="EMBL" id="JARGEI010000017">
    <property type="protein sequence ID" value="KAJ8716405.1"/>
    <property type="molecule type" value="Genomic_DNA"/>
</dbReference>
<evidence type="ECO:0000256" key="2">
    <source>
        <dbReference type="ARBA" id="ARBA00022618"/>
    </source>
</evidence>
<evidence type="ECO:0000256" key="12">
    <source>
        <dbReference type="SAM" id="MobiDB-lite"/>
    </source>
</evidence>
<comment type="similarity">
    <text evidence="11">Belongs to the cyclin family.</text>
</comment>
<keyword evidence="7" id="KW-0539">Nucleus</keyword>
<evidence type="ECO:0000256" key="7">
    <source>
        <dbReference type="ARBA" id="ARBA00023242"/>
    </source>
</evidence>
<keyword evidence="8" id="KW-0131">Cell cycle</keyword>
<dbReference type="Pfam" id="PF21797">
    <property type="entry name" value="CycT2-like_C"/>
    <property type="match status" value="1"/>
</dbReference>
<reference evidence="14" key="1">
    <citation type="submission" date="2023-03" db="EMBL/GenBank/DDBJ databases">
        <title>Chromosome-level genomes of two armyworms, Mythimna separata and Mythimna loreyi, provide insights into the biosynthesis and reception of sex pheromones.</title>
        <authorList>
            <person name="Zhao H."/>
        </authorList>
    </citation>
    <scope>NUCLEOTIDE SEQUENCE</scope>
    <source>
        <strain evidence="14">BeijingLab</strain>
        <tissue evidence="14">Pupa</tissue>
    </source>
</reference>
<gene>
    <name evidence="14" type="ORF">PYW07_003032</name>
</gene>
<feature type="domain" description="Cyclin-like" evidence="13">
    <location>
        <begin position="35"/>
        <end position="129"/>
    </location>
</feature>
<organism evidence="14 15">
    <name type="scientific">Mythimna separata</name>
    <name type="common">Oriental armyworm</name>
    <name type="synonym">Pseudaletia separata</name>
    <dbReference type="NCBI Taxonomy" id="271217"/>
    <lineage>
        <taxon>Eukaryota</taxon>
        <taxon>Metazoa</taxon>
        <taxon>Ecdysozoa</taxon>
        <taxon>Arthropoda</taxon>
        <taxon>Hexapoda</taxon>
        <taxon>Insecta</taxon>
        <taxon>Pterygota</taxon>
        <taxon>Neoptera</taxon>
        <taxon>Endopterygota</taxon>
        <taxon>Lepidoptera</taxon>
        <taxon>Glossata</taxon>
        <taxon>Ditrysia</taxon>
        <taxon>Noctuoidea</taxon>
        <taxon>Noctuidae</taxon>
        <taxon>Noctuinae</taxon>
        <taxon>Hadenini</taxon>
        <taxon>Mythimna</taxon>
    </lineage>
</organism>
<keyword evidence="15" id="KW-1185">Reference proteome</keyword>
<dbReference type="SMART" id="SM00385">
    <property type="entry name" value="CYCLIN"/>
    <property type="match status" value="2"/>
</dbReference>
<dbReference type="SUPFAM" id="SSF47954">
    <property type="entry name" value="Cyclin-like"/>
    <property type="match status" value="2"/>
</dbReference>
<sequence length="385" mass="43339">MPYWYYDKKDLQNTPSFRDAISTDTENRYRKEGARFIIDTGSKMDLGYNTVATGVVYFHRFYMFHSFRTFPRYITACCCLFLAGKVEETPKKCKDIIKVAKSLLTEQKFASFGDDPKEEVMTLERILLQTIKFDLQVEHPYGYLLKYAKCLKGDKAKLQKMVQMAWTFVNDSLCTTLCLQWEPEVIAVALMFLAGKLSKFEVLDWNGRNPKHNAWWDMFVEDITMELLEDICHQVLDLYSPQPQSSGGDSPPAPSAAKQPKNEKKPPSVTPPTSASPVAIVVSKPVLTPMKNGADLKLEPPKIEPLRYTYPAYPGLYPPPVYSAPPPALAPRAPPPTLVYTEPPPAPPPRFPPVNVPPPNYFPPPLPGRGPPPPGPPPRPYYPPP</sequence>
<dbReference type="GO" id="GO:0051301">
    <property type="term" value="P:cell division"/>
    <property type="evidence" value="ECO:0007669"/>
    <property type="project" value="UniProtKB-KW"/>
</dbReference>
<dbReference type="InterPro" id="IPR013763">
    <property type="entry name" value="Cyclin-like_dom"/>
</dbReference>
<evidence type="ECO:0000313" key="14">
    <source>
        <dbReference type="EMBL" id="KAJ8716405.1"/>
    </source>
</evidence>
<dbReference type="FunFam" id="1.10.472.10:FF:000021">
    <property type="entry name" value="Cyclin-K (Predicted)"/>
    <property type="match status" value="1"/>
</dbReference>
<protein>
    <recommendedName>
        <fullName evidence="10">Cyclin-K</fullName>
    </recommendedName>
</protein>